<reference evidence="2 3" key="1">
    <citation type="journal article" date="2017" name="Antonie Van Leeuwenhoek">
        <title>Rhizobium rhizosphaerae sp. nov., a novel species isolated from rice rhizosphere.</title>
        <authorList>
            <person name="Zhao J.J."/>
            <person name="Zhang J."/>
            <person name="Zhang R.J."/>
            <person name="Zhang C.W."/>
            <person name="Yin H.Q."/>
            <person name="Zhang X.X."/>
        </authorList>
    </citation>
    <scope>NUCLEOTIDE SEQUENCE [LARGE SCALE GENOMIC DNA]</scope>
    <source>
        <strain evidence="2 3">E3</strain>
    </source>
</reference>
<dbReference type="Proteomes" id="UP000006334">
    <property type="component" value="Unassembled WGS sequence"/>
</dbReference>
<feature type="domain" description="Pvc16 N-terminal" evidence="1">
    <location>
        <begin position="13"/>
        <end position="183"/>
    </location>
</feature>
<keyword evidence="3" id="KW-1185">Reference proteome</keyword>
<proteinExistence type="predicted"/>
<dbReference type="AlphaFoldDB" id="K6WX47"/>
<evidence type="ECO:0000313" key="2">
    <source>
        <dbReference type="EMBL" id="GAC13024.1"/>
    </source>
</evidence>
<organism evidence="2 3">
    <name type="scientific">Aliiglaciecola lipolytica E3</name>
    <dbReference type="NCBI Taxonomy" id="1127673"/>
    <lineage>
        <taxon>Bacteria</taxon>
        <taxon>Pseudomonadati</taxon>
        <taxon>Pseudomonadota</taxon>
        <taxon>Gammaproteobacteria</taxon>
        <taxon>Alteromonadales</taxon>
        <taxon>Alteromonadaceae</taxon>
        <taxon>Aliiglaciecola</taxon>
    </lineage>
</organism>
<name>K6WX47_9ALTE</name>
<dbReference type="Pfam" id="PF14065">
    <property type="entry name" value="Pvc16_N"/>
    <property type="match status" value="1"/>
</dbReference>
<dbReference type="OrthoDB" id="527247at2"/>
<gene>
    <name evidence="2" type="ORF">GLIP_0377</name>
</gene>
<protein>
    <recommendedName>
        <fullName evidence="1">Pvc16 N-terminal domain-containing protein</fullName>
    </recommendedName>
</protein>
<accession>K6WX47</accession>
<dbReference type="RefSeq" id="WP_008842844.1">
    <property type="nucleotide sequence ID" value="NZ_BAEN01000014.1"/>
</dbReference>
<sequence length="202" mass="22477">MADFASVAAVGSSLVRFLTHCFSQQQPIPGGSSTTDTTVVLARTEDLNLEDNPLISPPCLSIFLYRVDFNNTSRAAFSGKALAKGRAYLPLEFHFLMIPWGITADQEYRILGRTMQCFEDNPLLTGPMLDPVTNWAANDSIQLSLEDLSTEDLMRIFDSLPVDYKLCVPYMAKMLVMHGRRQEALREVGLSEQILSGEVIQP</sequence>
<comment type="caution">
    <text evidence="2">The sequence shown here is derived from an EMBL/GenBank/DDBJ whole genome shotgun (WGS) entry which is preliminary data.</text>
</comment>
<dbReference type="EMBL" id="BAEN01000014">
    <property type="protein sequence ID" value="GAC13024.1"/>
    <property type="molecule type" value="Genomic_DNA"/>
</dbReference>
<dbReference type="InterPro" id="IPR025351">
    <property type="entry name" value="Pvc16_N"/>
</dbReference>
<evidence type="ECO:0000313" key="3">
    <source>
        <dbReference type="Proteomes" id="UP000006334"/>
    </source>
</evidence>
<dbReference type="eggNOG" id="ENOG50321ZI">
    <property type="taxonomic scope" value="Bacteria"/>
</dbReference>
<dbReference type="STRING" id="1127673.GLIP_0377"/>
<evidence type="ECO:0000259" key="1">
    <source>
        <dbReference type="Pfam" id="PF14065"/>
    </source>
</evidence>